<dbReference type="STRING" id="471704.A0A151J6D5"/>
<evidence type="ECO:0000256" key="3">
    <source>
        <dbReference type="ARBA" id="ARBA00022473"/>
    </source>
</evidence>
<dbReference type="GO" id="GO:0045165">
    <property type="term" value="P:cell fate commitment"/>
    <property type="evidence" value="ECO:0007669"/>
    <property type="project" value="TreeGrafter"/>
</dbReference>
<dbReference type="InterPro" id="IPR005817">
    <property type="entry name" value="Wnt"/>
</dbReference>
<keyword evidence="3 9" id="KW-0217">Developmental protein</keyword>
<dbReference type="PANTHER" id="PTHR12027">
    <property type="entry name" value="WNT RELATED"/>
    <property type="match status" value="1"/>
</dbReference>
<dbReference type="GO" id="GO:0007517">
    <property type="term" value="P:muscle organ development"/>
    <property type="evidence" value="ECO:0007669"/>
    <property type="project" value="UniProtKB-ARBA"/>
</dbReference>
<dbReference type="InterPro" id="IPR018161">
    <property type="entry name" value="Wnt_CS"/>
</dbReference>
<evidence type="ECO:0000256" key="4">
    <source>
        <dbReference type="ARBA" id="ARBA00022525"/>
    </source>
</evidence>
<evidence type="ECO:0000313" key="10">
    <source>
        <dbReference type="EMBL" id="KYN18768.1"/>
    </source>
</evidence>
<reference evidence="10 11" key="1">
    <citation type="submission" date="2015-09" db="EMBL/GenBank/DDBJ databases">
        <title>Trachymyrmex cornetzi WGS genome.</title>
        <authorList>
            <person name="Nygaard S."/>
            <person name="Hu H."/>
            <person name="Boomsma J."/>
            <person name="Zhang G."/>
        </authorList>
    </citation>
    <scope>NUCLEOTIDE SEQUENCE [LARGE SCALE GENOMIC DNA]</scope>
    <source>
        <strain evidence="10">Tcor2-1</strain>
        <tissue evidence="10">Whole body</tissue>
    </source>
</reference>
<evidence type="ECO:0000256" key="5">
    <source>
        <dbReference type="ARBA" id="ARBA00022530"/>
    </source>
</evidence>
<dbReference type="GO" id="GO:0060070">
    <property type="term" value="P:canonical Wnt signaling pathway"/>
    <property type="evidence" value="ECO:0007669"/>
    <property type="project" value="TreeGrafter"/>
</dbReference>
<sequence length="399" mass="43678">TKNIVFSGLGRTSDTHTWTREACTSAKSAGLLERKQARACRAAPDVMPALVQAAKDTSTVCQQAFRHRRWNCSSIERAPDYTPELLTVNLIAPVIIMGVNVLDKIENDIKRPYKFYERDSNSIFHIPMSKLIVGTREQAFVYAMSAAAAVWRLARGCALGSLAACSCATPPRREPPSPSALISPSSFTTMSVSFDTLSVRNSFKWGGCGDDVRSASRMAKRFLQGATPPGTGGTAKFMHAVNMHNNRAGRRAVEQSLTLECKCHGVSGSCSVRTCWRGLGASGPSAAGSRLLRRYATAAEVRLRSGGRLPPLYHHDNLLYTTKSPDYCLPDKKRGSLGTIGRQCNGSSSGYEGCEYLCCGRGHVTRTEQIYERCDCKYISCCYVKCKTCSRIVKTYECN</sequence>
<organism evidence="10 11">
    <name type="scientific">Trachymyrmex cornetzi</name>
    <dbReference type="NCBI Taxonomy" id="471704"/>
    <lineage>
        <taxon>Eukaryota</taxon>
        <taxon>Metazoa</taxon>
        <taxon>Ecdysozoa</taxon>
        <taxon>Arthropoda</taxon>
        <taxon>Hexapoda</taxon>
        <taxon>Insecta</taxon>
        <taxon>Pterygota</taxon>
        <taxon>Neoptera</taxon>
        <taxon>Endopterygota</taxon>
        <taxon>Hymenoptera</taxon>
        <taxon>Apocrita</taxon>
        <taxon>Aculeata</taxon>
        <taxon>Formicoidea</taxon>
        <taxon>Formicidae</taxon>
        <taxon>Myrmicinae</taxon>
        <taxon>Trachymyrmex</taxon>
    </lineage>
</organism>
<dbReference type="GO" id="GO:0000902">
    <property type="term" value="P:cell morphogenesis"/>
    <property type="evidence" value="ECO:0007669"/>
    <property type="project" value="UniProtKB-ARBA"/>
</dbReference>
<dbReference type="Proteomes" id="UP000078492">
    <property type="component" value="Unassembled WGS sequence"/>
</dbReference>
<evidence type="ECO:0000256" key="9">
    <source>
        <dbReference type="RuleBase" id="RU003500"/>
    </source>
</evidence>
<comment type="subcellular location">
    <subcellularLocation>
        <location evidence="1 9">Secreted</location>
        <location evidence="1 9">Extracellular space</location>
        <location evidence="1 9">Extracellular matrix</location>
    </subcellularLocation>
</comment>
<dbReference type="GO" id="GO:0005615">
    <property type="term" value="C:extracellular space"/>
    <property type="evidence" value="ECO:0007669"/>
    <property type="project" value="TreeGrafter"/>
</dbReference>
<protein>
    <recommendedName>
        <fullName evidence="9">Protein Wnt</fullName>
    </recommendedName>
</protein>
<dbReference type="Gene3D" id="3.30.2460.20">
    <property type="match status" value="1"/>
</dbReference>
<keyword evidence="8" id="KW-0449">Lipoprotein</keyword>
<dbReference type="GO" id="GO:0030182">
    <property type="term" value="P:neuron differentiation"/>
    <property type="evidence" value="ECO:0007669"/>
    <property type="project" value="TreeGrafter"/>
</dbReference>
<dbReference type="FunFam" id="3.30.2460.20:FF:000001">
    <property type="entry name" value="Wnt homolog"/>
    <property type="match status" value="1"/>
</dbReference>
<accession>A0A151J6D5</accession>
<keyword evidence="11" id="KW-1185">Reference proteome</keyword>
<dbReference type="GO" id="GO:0060560">
    <property type="term" value="P:developmental growth involved in morphogenesis"/>
    <property type="evidence" value="ECO:0007669"/>
    <property type="project" value="UniProtKB-ARBA"/>
</dbReference>
<keyword evidence="7" id="KW-1015">Disulfide bond</keyword>
<dbReference type="GO" id="GO:0005109">
    <property type="term" value="F:frizzled binding"/>
    <property type="evidence" value="ECO:0007669"/>
    <property type="project" value="TreeGrafter"/>
</dbReference>
<feature type="non-terminal residue" evidence="10">
    <location>
        <position position="1"/>
    </location>
</feature>
<gene>
    <name evidence="10" type="ORF">ALC57_08926</name>
</gene>
<dbReference type="AlphaFoldDB" id="A0A151J6D5"/>
<evidence type="ECO:0000256" key="1">
    <source>
        <dbReference type="ARBA" id="ARBA00004498"/>
    </source>
</evidence>
<dbReference type="SMART" id="SM00097">
    <property type="entry name" value="WNT1"/>
    <property type="match status" value="1"/>
</dbReference>
<keyword evidence="4" id="KW-0964">Secreted</keyword>
<evidence type="ECO:0000256" key="8">
    <source>
        <dbReference type="ARBA" id="ARBA00023288"/>
    </source>
</evidence>
<dbReference type="EMBL" id="KQ979863">
    <property type="protein sequence ID" value="KYN18768.1"/>
    <property type="molecule type" value="Genomic_DNA"/>
</dbReference>
<comment type="function">
    <text evidence="9">Ligand for members of the frizzled family of seven transmembrane receptors.</text>
</comment>
<evidence type="ECO:0000256" key="7">
    <source>
        <dbReference type="ARBA" id="ARBA00023157"/>
    </source>
</evidence>
<dbReference type="InterPro" id="IPR043158">
    <property type="entry name" value="Wnt_C"/>
</dbReference>
<name>A0A151J6D5_9HYME</name>
<comment type="similarity">
    <text evidence="2 9">Belongs to the Wnt family.</text>
</comment>
<keyword evidence="6 9" id="KW-0879">Wnt signaling pathway</keyword>
<dbReference type="GO" id="GO:0005125">
    <property type="term" value="F:cytokine activity"/>
    <property type="evidence" value="ECO:0007669"/>
    <property type="project" value="TreeGrafter"/>
</dbReference>
<evidence type="ECO:0000256" key="2">
    <source>
        <dbReference type="ARBA" id="ARBA00005683"/>
    </source>
</evidence>
<dbReference type="PANTHER" id="PTHR12027:SF102">
    <property type="entry name" value="PROTEIN WNT"/>
    <property type="match status" value="1"/>
</dbReference>
<evidence type="ECO:0000256" key="6">
    <source>
        <dbReference type="ARBA" id="ARBA00022687"/>
    </source>
</evidence>
<dbReference type="Pfam" id="PF00110">
    <property type="entry name" value="wnt"/>
    <property type="match status" value="2"/>
</dbReference>
<proteinExistence type="inferred from homology"/>
<dbReference type="PRINTS" id="PR01349">
    <property type="entry name" value="WNTPROTEIN"/>
</dbReference>
<dbReference type="PROSITE" id="PS00246">
    <property type="entry name" value="WNT1"/>
    <property type="match status" value="1"/>
</dbReference>
<keyword evidence="5" id="KW-0272">Extracellular matrix</keyword>
<evidence type="ECO:0000313" key="11">
    <source>
        <dbReference type="Proteomes" id="UP000078492"/>
    </source>
</evidence>
<dbReference type="CDD" id="cd19343">
    <property type="entry name" value="Wnt_Wnt11"/>
    <property type="match status" value="1"/>
</dbReference>